<reference evidence="7" key="1">
    <citation type="submission" date="2021-02" db="EMBL/GenBank/DDBJ databases">
        <authorList>
            <person name="Nowell W R."/>
        </authorList>
    </citation>
    <scope>NUCLEOTIDE SEQUENCE</scope>
</reference>
<keyword evidence="5 6" id="KW-0472">Membrane</keyword>
<proteinExistence type="inferred from homology"/>
<comment type="caution">
    <text evidence="7">The sequence shown here is derived from an EMBL/GenBank/DDBJ whole genome shotgun (WGS) entry which is preliminary data.</text>
</comment>
<evidence type="ECO:0000256" key="1">
    <source>
        <dbReference type="ARBA" id="ARBA00004141"/>
    </source>
</evidence>
<dbReference type="InterPro" id="IPR007248">
    <property type="entry name" value="Mpv17_PMP22"/>
</dbReference>
<feature type="transmembrane region" description="Helical" evidence="6">
    <location>
        <begin position="45"/>
        <end position="66"/>
    </location>
</feature>
<keyword evidence="8" id="KW-1185">Reference proteome</keyword>
<gene>
    <name evidence="7" type="ORF">XAT740_LOCUS32288</name>
</gene>
<dbReference type="Proteomes" id="UP000663828">
    <property type="component" value="Unassembled WGS sequence"/>
</dbReference>
<comment type="subcellular location">
    <subcellularLocation>
        <location evidence="1">Membrane</location>
        <topology evidence="1">Multi-pass membrane protein</topology>
    </subcellularLocation>
</comment>
<name>A0A815II25_ADIRI</name>
<keyword evidence="4 6" id="KW-1133">Transmembrane helix</keyword>
<dbReference type="GO" id="GO:0061668">
    <property type="term" value="P:mitochondrial ribosome assembly"/>
    <property type="evidence" value="ECO:0007669"/>
    <property type="project" value="TreeGrafter"/>
</dbReference>
<evidence type="ECO:0000256" key="3">
    <source>
        <dbReference type="ARBA" id="ARBA00022692"/>
    </source>
</evidence>
<dbReference type="GO" id="GO:0005739">
    <property type="term" value="C:mitochondrion"/>
    <property type="evidence" value="ECO:0007669"/>
    <property type="project" value="TreeGrafter"/>
</dbReference>
<dbReference type="EMBL" id="CAJNOR010003001">
    <property type="protein sequence ID" value="CAF1366209.1"/>
    <property type="molecule type" value="Genomic_DNA"/>
</dbReference>
<evidence type="ECO:0000256" key="5">
    <source>
        <dbReference type="ARBA" id="ARBA00023136"/>
    </source>
</evidence>
<comment type="similarity">
    <text evidence="2 6">Belongs to the peroxisomal membrane protein PXMP2/4 family.</text>
</comment>
<keyword evidence="3 6" id="KW-0812">Transmembrane</keyword>
<dbReference type="AlphaFoldDB" id="A0A815II25"/>
<dbReference type="PANTHER" id="PTHR11266">
    <property type="entry name" value="PEROXISOMAL MEMBRANE PROTEIN 2, PXMP2 MPV17"/>
    <property type="match status" value="1"/>
</dbReference>
<sequence>MIRSFLRRHRLFLINFTSASGLLASSDVCVQLFYEKKQSLDDKRIVAALATGAAMGVEGHIWYSFLDRVIVQPTWRNVFKKVLLDQTIAAPVYTLTYVIGTSILEGRTSLRELMSDTRMNFLPLYIADCLIYCPVQIFNFRYVPSFYRVPFLSLVAFIFDAFISAYKHEHE</sequence>
<protein>
    <recommendedName>
        <fullName evidence="9">Mpv17-like protein 2</fullName>
    </recommendedName>
</protein>
<feature type="transmembrane region" description="Helical" evidence="6">
    <location>
        <begin position="12"/>
        <end position="33"/>
    </location>
</feature>
<evidence type="ECO:0000313" key="7">
    <source>
        <dbReference type="EMBL" id="CAF1366209.1"/>
    </source>
</evidence>
<dbReference type="PANTHER" id="PTHR11266:SF8">
    <property type="entry name" value="MPV17-LIKE PROTEIN 2"/>
    <property type="match status" value="1"/>
</dbReference>
<evidence type="ECO:0000256" key="6">
    <source>
        <dbReference type="RuleBase" id="RU363053"/>
    </source>
</evidence>
<dbReference type="GO" id="GO:0016020">
    <property type="term" value="C:membrane"/>
    <property type="evidence" value="ECO:0007669"/>
    <property type="project" value="UniProtKB-SubCell"/>
</dbReference>
<evidence type="ECO:0008006" key="9">
    <source>
        <dbReference type="Google" id="ProtNLM"/>
    </source>
</evidence>
<evidence type="ECO:0000256" key="4">
    <source>
        <dbReference type="ARBA" id="ARBA00022989"/>
    </source>
</evidence>
<feature type="transmembrane region" description="Helical" evidence="6">
    <location>
        <begin position="146"/>
        <end position="166"/>
    </location>
</feature>
<evidence type="ECO:0000256" key="2">
    <source>
        <dbReference type="ARBA" id="ARBA00006824"/>
    </source>
</evidence>
<evidence type="ECO:0000313" key="8">
    <source>
        <dbReference type="Proteomes" id="UP000663828"/>
    </source>
</evidence>
<feature type="transmembrane region" description="Helical" evidence="6">
    <location>
        <begin position="121"/>
        <end position="140"/>
    </location>
</feature>
<organism evidence="7 8">
    <name type="scientific">Adineta ricciae</name>
    <name type="common">Rotifer</name>
    <dbReference type="NCBI Taxonomy" id="249248"/>
    <lineage>
        <taxon>Eukaryota</taxon>
        <taxon>Metazoa</taxon>
        <taxon>Spiralia</taxon>
        <taxon>Gnathifera</taxon>
        <taxon>Rotifera</taxon>
        <taxon>Eurotatoria</taxon>
        <taxon>Bdelloidea</taxon>
        <taxon>Adinetida</taxon>
        <taxon>Adinetidae</taxon>
        <taxon>Adineta</taxon>
    </lineage>
</organism>
<dbReference type="Pfam" id="PF04117">
    <property type="entry name" value="Mpv17_PMP22"/>
    <property type="match status" value="1"/>
</dbReference>
<accession>A0A815II25</accession>